<proteinExistence type="inferred from homology"/>
<feature type="transmembrane region" description="Helical" evidence="10">
    <location>
        <begin position="53"/>
        <end position="73"/>
    </location>
</feature>
<keyword evidence="3 9" id="KW-1003">Cell membrane</keyword>
<feature type="transmembrane region" description="Helical" evidence="10">
    <location>
        <begin position="541"/>
        <end position="560"/>
    </location>
</feature>
<feature type="transmembrane region" description="Helical" evidence="10">
    <location>
        <begin position="219"/>
        <end position="247"/>
    </location>
</feature>
<dbReference type="InterPro" id="IPR004299">
    <property type="entry name" value="MBOAT_fam"/>
</dbReference>
<keyword evidence="5 10" id="KW-0812">Transmembrane</keyword>
<evidence type="ECO:0000256" key="3">
    <source>
        <dbReference type="ARBA" id="ARBA00022475"/>
    </source>
</evidence>
<evidence type="ECO:0000256" key="1">
    <source>
        <dbReference type="ARBA" id="ARBA00004651"/>
    </source>
</evidence>
<comment type="subcellular location">
    <subcellularLocation>
        <location evidence="1">Cell membrane</location>
        <topology evidence="1">Multi-pass membrane protein</topology>
    </subcellularLocation>
</comment>
<keyword evidence="4 9" id="KW-0808">Transferase</keyword>
<feature type="transmembrane region" description="Helical" evidence="10">
    <location>
        <begin position="28"/>
        <end position="47"/>
    </location>
</feature>
<dbReference type="GO" id="GO:0016746">
    <property type="term" value="F:acyltransferase activity"/>
    <property type="evidence" value="ECO:0007669"/>
    <property type="project" value="UniProtKB-KW"/>
</dbReference>
<comment type="similarity">
    <text evidence="2 9">Belongs to the membrane-bound acyltransferase family.</text>
</comment>
<evidence type="ECO:0000256" key="4">
    <source>
        <dbReference type="ARBA" id="ARBA00022679"/>
    </source>
</evidence>
<feature type="transmembrane region" description="Helical" evidence="10">
    <location>
        <begin position="368"/>
        <end position="389"/>
    </location>
</feature>
<dbReference type="GO" id="GO:0005886">
    <property type="term" value="C:plasma membrane"/>
    <property type="evidence" value="ECO:0007669"/>
    <property type="project" value="UniProtKB-SubCell"/>
</dbReference>
<dbReference type="PANTHER" id="PTHR13285:SF23">
    <property type="entry name" value="TEICHOIC ACID D-ALANYLTRANSFERASE"/>
    <property type="match status" value="1"/>
</dbReference>
<sequence>MLFNSALFIGCFLPITLLIFFQIGGRGYFRLATAWLLAASLVFYSWWNPANLLLLLASIGFNYGVGVGLVRVAQPYLRKALLVLGITVNLTWLAYFKYANFLLATVANLTDTTLNPVEVVLPLGISFFTFQQIAYLVDSYRSPQPFAYRFLDYSLFVSFFPHLIAGPLIHHKQIIHQFANHAIYRFNSASFAMGVTLFGMGLFKKVILADGVAPYSTQIFAAATDGVALTVVEAWIGALAFTLQLYFDFSGYSDMAVGLAKMIGIDLPINFNSPYKAVNIIDFWRRWHMTLSNFLRDYLYIPLGGNRKGELRRNLNLMTTMLLGGLWHGAAWTFVVWGGLHGVYLLINHQWRSLWQRLGEQNSQQNLVWAKRASWLLTFVAVVVGWVFFRAKSLEVAVSMLRGMVGLNGISLPASLEDSLGFMQAWGVQFNDLMPSVQLQVEQLDDVNEIDPIVPILKISALLLLVWLAPNTQEWLTRGAVAAVPDQGIQPSDADQLRRDDLRIGPVNWQTLGRLNLRSFKLNSLNPNQLSARLSWRPNRVWAVISAILTAAALLNLAQVSEFLYFEF</sequence>
<dbReference type="EMBL" id="CP053587">
    <property type="protein sequence ID" value="WNZ27230.1"/>
    <property type="molecule type" value="Genomic_DNA"/>
</dbReference>
<dbReference type="GO" id="GO:0042121">
    <property type="term" value="P:alginic acid biosynthetic process"/>
    <property type="evidence" value="ECO:0007669"/>
    <property type="project" value="InterPro"/>
</dbReference>
<evidence type="ECO:0000256" key="7">
    <source>
        <dbReference type="ARBA" id="ARBA00023136"/>
    </source>
</evidence>
<evidence type="ECO:0000256" key="5">
    <source>
        <dbReference type="ARBA" id="ARBA00022692"/>
    </source>
</evidence>
<dbReference type="PIRSF" id="PIRSF500217">
    <property type="entry name" value="AlgI"/>
    <property type="match status" value="1"/>
</dbReference>
<name>A0AA96WM59_9CYAN</name>
<evidence type="ECO:0000256" key="2">
    <source>
        <dbReference type="ARBA" id="ARBA00010323"/>
    </source>
</evidence>
<keyword evidence="8 9" id="KW-0012">Acyltransferase</keyword>
<feature type="transmembrane region" description="Helical" evidence="10">
    <location>
        <begin position="6"/>
        <end position="23"/>
    </location>
</feature>
<feature type="transmembrane region" description="Helical" evidence="10">
    <location>
        <begin position="150"/>
        <end position="169"/>
    </location>
</feature>
<dbReference type="RefSeq" id="WP_316436875.1">
    <property type="nucleotide sequence ID" value="NZ_CP053587.1"/>
</dbReference>
<dbReference type="InterPro" id="IPR028362">
    <property type="entry name" value="AlgI"/>
</dbReference>
<keyword evidence="7 9" id="KW-0472">Membrane</keyword>
<protein>
    <submittedName>
        <fullName evidence="11">MBOAT family protein</fullName>
    </submittedName>
</protein>
<accession>A0AA96WM59</accession>
<evidence type="ECO:0000256" key="9">
    <source>
        <dbReference type="PIRNR" id="PIRNR016636"/>
    </source>
</evidence>
<dbReference type="PIRSF" id="PIRSF016636">
    <property type="entry name" value="AlgI_DltB"/>
    <property type="match status" value="1"/>
</dbReference>
<gene>
    <name evidence="11" type="ORF">HJG54_30500</name>
</gene>
<evidence type="ECO:0000313" key="11">
    <source>
        <dbReference type="EMBL" id="WNZ27230.1"/>
    </source>
</evidence>
<evidence type="ECO:0000256" key="10">
    <source>
        <dbReference type="SAM" id="Phobius"/>
    </source>
</evidence>
<dbReference type="Pfam" id="PF03062">
    <property type="entry name" value="MBOAT"/>
    <property type="match status" value="1"/>
</dbReference>
<organism evidence="11">
    <name type="scientific">Leptolyngbya sp. NK1-12</name>
    <dbReference type="NCBI Taxonomy" id="2547451"/>
    <lineage>
        <taxon>Bacteria</taxon>
        <taxon>Bacillati</taxon>
        <taxon>Cyanobacteriota</taxon>
        <taxon>Cyanophyceae</taxon>
        <taxon>Leptolyngbyales</taxon>
        <taxon>Leptolyngbyaceae</taxon>
        <taxon>Leptolyngbya group</taxon>
        <taxon>Leptolyngbya</taxon>
    </lineage>
</organism>
<feature type="transmembrane region" description="Helical" evidence="10">
    <location>
        <begin position="119"/>
        <end position="138"/>
    </location>
</feature>
<feature type="transmembrane region" description="Helical" evidence="10">
    <location>
        <begin position="326"/>
        <end position="347"/>
    </location>
</feature>
<dbReference type="InterPro" id="IPR051085">
    <property type="entry name" value="MB_O-acyltransferase"/>
</dbReference>
<dbReference type="PANTHER" id="PTHR13285">
    <property type="entry name" value="ACYLTRANSFERASE"/>
    <property type="match status" value="1"/>
</dbReference>
<keyword evidence="6 10" id="KW-1133">Transmembrane helix</keyword>
<reference evidence="11" key="1">
    <citation type="submission" date="2020-05" db="EMBL/GenBank/DDBJ databases">
        <authorList>
            <person name="Zhu T."/>
            <person name="Keshari N."/>
            <person name="Lu X."/>
        </authorList>
    </citation>
    <scope>NUCLEOTIDE SEQUENCE</scope>
    <source>
        <strain evidence="11">NK1-12</strain>
    </source>
</reference>
<feature type="transmembrane region" description="Helical" evidence="10">
    <location>
        <begin position="189"/>
        <end position="207"/>
    </location>
</feature>
<dbReference type="InterPro" id="IPR024194">
    <property type="entry name" value="Ac/AlaTfrase_AlgI/DltB"/>
</dbReference>
<feature type="transmembrane region" description="Helical" evidence="10">
    <location>
        <begin position="80"/>
        <end position="99"/>
    </location>
</feature>
<dbReference type="AlphaFoldDB" id="A0AA96WM59"/>
<evidence type="ECO:0000256" key="6">
    <source>
        <dbReference type="ARBA" id="ARBA00022989"/>
    </source>
</evidence>
<evidence type="ECO:0000256" key="8">
    <source>
        <dbReference type="ARBA" id="ARBA00023315"/>
    </source>
</evidence>